<dbReference type="EMBL" id="MN740684">
    <property type="protein sequence ID" value="QHU07185.1"/>
    <property type="molecule type" value="Genomic_DNA"/>
</dbReference>
<feature type="domain" description="Rieske" evidence="6">
    <location>
        <begin position="29"/>
        <end position="92"/>
    </location>
</feature>
<organism evidence="7">
    <name type="scientific">viral metagenome</name>
    <dbReference type="NCBI Taxonomy" id="1070528"/>
    <lineage>
        <taxon>unclassified sequences</taxon>
        <taxon>metagenomes</taxon>
        <taxon>organismal metagenomes</taxon>
    </lineage>
</organism>
<evidence type="ECO:0000256" key="2">
    <source>
        <dbReference type="ARBA" id="ARBA00022723"/>
    </source>
</evidence>
<dbReference type="InterPro" id="IPR036922">
    <property type="entry name" value="Rieske_2Fe-2S_sf"/>
</dbReference>
<evidence type="ECO:0000313" key="7">
    <source>
        <dbReference type="EMBL" id="QHU07185.1"/>
    </source>
</evidence>
<accession>A0A6C0JN31</accession>
<keyword evidence="3" id="KW-0560">Oxidoreductase</keyword>
<dbReference type="InterPro" id="IPR044043">
    <property type="entry name" value="VanA_C_cat"/>
</dbReference>
<evidence type="ECO:0000256" key="5">
    <source>
        <dbReference type="ARBA" id="ARBA00023014"/>
    </source>
</evidence>
<dbReference type="PANTHER" id="PTHR21266:SF60">
    <property type="entry name" value="3-KETOSTEROID-9-ALPHA-MONOOXYGENASE, OXYGENASE COMPONENT"/>
    <property type="match status" value="1"/>
</dbReference>
<dbReference type="PANTHER" id="PTHR21266">
    <property type="entry name" value="IRON-SULFUR DOMAIN CONTAINING PROTEIN"/>
    <property type="match status" value="1"/>
</dbReference>
<dbReference type="Gene3D" id="3.90.380.10">
    <property type="entry name" value="Naphthalene 1,2-dioxygenase Alpha Subunit, Chain A, domain 1"/>
    <property type="match status" value="1"/>
</dbReference>
<keyword evidence="4" id="KW-0408">Iron</keyword>
<name>A0A6C0JN31_9ZZZZ</name>
<evidence type="ECO:0000259" key="6">
    <source>
        <dbReference type="PROSITE" id="PS51296"/>
    </source>
</evidence>
<protein>
    <recommendedName>
        <fullName evidence="6">Rieske domain-containing protein</fullName>
    </recommendedName>
</protein>
<dbReference type="Gene3D" id="2.102.10.10">
    <property type="entry name" value="Rieske [2Fe-2S] iron-sulphur domain"/>
    <property type="match status" value="1"/>
</dbReference>
<dbReference type="GO" id="GO:0051537">
    <property type="term" value="F:2 iron, 2 sulfur cluster binding"/>
    <property type="evidence" value="ECO:0007669"/>
    <property type="project" value="UniProtKB-KW"/>
</dbReference>
<dbReference type="InterPro" id="IPR017941">
    <property type="entry name" value="Rieske_2Fe-2S"/>
</dbReference>
<dbReference type="InterPro" id="IPR050584">
    <property type="entry name" value="Cholesterol_7-desaturase"/>
</dbReference>
<evidence type="ECO:0000256" key="3">
    <source>
        <dbReference type="ARBA" id="ARBA00023002"/>
    </source>
</evidence>
<dbReference type="Pfam" id="PF00355">
    <property type="entry name" value="Rieske"/>
    <property type="match status" value="1"/>
</dbReference>
<keyword evidence="2" id="KW-0479">Metal-binding</keyword>
<dbReference type="GO" id="GO:0016491">
    <property type="term" value="F:oxidoreductase activity"/>
    <property type="evidence" value="ECO:0007669"/>
    <property type="project" value="UniProtKB-KW"/>
</dbReference>
<sequence length="337" mass="39892">MKKICFLFIFIKLISCYTPNNNLPLYNYWNCIGFKNDIKKDKPYVFNVGEIPLIAWKSNDTIISTLNACKHMGSKLDKGKICNGNLLCPYHGIKHNVDDKCGIIKEFDDKLWWSYNPINENIPKIPYKQKDYISSYLTIDMDESLPYAIYNSMDLNHPEFIHNGLGFGEKEAAKNYKMHQYNDKIGISFDYTAKNTVKHLNYDMKIDDLTNNYNEVIYPSTTWSRVSIPQDKDKNIIIGVSMLPIEENLTRWFITIRHNYMTNFIGKNVMIEATKYILNQDKNQFKSQIKNKELKDFVSWKKMLKFENHLSILNKYYKDYNYPKIGDFIEELKKDKW</sequence>
<dbReference type="AlphaFoldDB" id="A0A6C0JN31"/>
<evidence type="ECO:0000256" key="1">
    <source>
        <dbReference type="ARBA" id="ARBA00022714"/>
    </source>
</evidence>
<keyword evidence="5" id="KW-0411">Iron-sulfur</keyword>
<proteinExistence type="predicted"/>
<dbReference type="PROSITE" id="PS51296">
    <property type="entry name" value="RIESKE"/>
    <property type="match status" value="1"/>
</dbReference>
<dbReference type="GO" id="GO:0046872">
    <property type="term" value="F:metal ion binding"/>
    <property type="evidence" value="ECO:0007669"/>
    <property type="project" value="UniProtKB-KW"/>
</dbReference>
<keyword evidence="1" id="KW-0001">2Fe-2S</keyword>
<dbReference type="SUPFAM" id="SSF50022">
    <property type="entry name" value="ISP domain"/>
    <property type="match status" value="1"/>
</dbReference>
<dbReference type="SUPFAM" id="SSF55961">
    <property type="entry name" value="Bet v1-like"/>
    <property type="match status" value="1"/>
</dbReference>
<dbReference type="Pfam" id="PF19112">
    <property type="entry name" value="VanA_C"/>
    <property type="match status" value="1"/>
</dbReference>
<reference evidence="7" key="1">
    <citation type="journal article" date="2020" name="Nature">
        <title>Giant virus diversity and host interactions through global metagenomics.</title>
        <authorList>
            <person name="Schulz F."/>
            <person name="Roux S."/>
            <person name="Paez-Espino D."/>
            <person name="Jungbluth S."/>
            <person name="Walsh D.A."/>
            <person name="Denef V.J."/>
            <person name="McMahon K.D."/>
            <person name="Konstantinidis K.T."/>
            <person name="Eloe-Fadrosh E.A."/>
            <person name="Kyrpides N.C."/>
            <person name="Woyke T."/>
        </authorList>
    </citation>
    <scope>NUCLEOTIDE SEQUENCE</scope>
    <source>
        <strain evidence="7">GVMAG-S-1040241-154</strain>
    </source>
</reference>
<evidence type="ECO:0000256" key="4">
    <source>
        <dbReference type="ARBA" id="ARBA00023004"/>
    </source>
</evidence>